<feature type="region of interest" description="Disordered" evidence="1">
    <location>
        <begin position="178"/>
        <end position="198"/>
    </location>
</feature>
<name>A0A2H3GFE5_FUSOX</name>
<sequence>MSIELPPDHLEVLALRNRIQHVAEENKYVNDENDHLRENNGELALENDELKKGLALAEQRLERLPLTQSAGGEAAEGIVAAGEGAEVQGEVGAVDNNEAKGKSSHADNDRSRGTDDEAEDQSAMGWREASQSGISNLNNIRLRWSSAPISSSHLIVLTMIFEQVTSRDIELLHSGLNRNGRNYRTRSPRKANQEERLN</sequence>
<evidence type="ECO:0000313" key="3">
    <source>
        <dbReference type="Proteomes" id="UP000219602"/>
    </source>
</evidence>
<dbReference type="AlphaFoldDB" id="A0A2H3GFE5"/>
<organism evidence="2 3">
    <name type="scientific">Fusarium oxysporum f. sp. radicis-cucumerinum</name>
    <dbReference type="NCBI Taxonomy" id="327505"/>
    <lineage>
        <taxon>Eukaryota</taxon>
        <taxon>Fungi</taxon>
        <taxon>Dikarya</taxon>
        <taxon>Ascomycota</taxon>
        <taxon>Pezizomycotina</taxon>
        <taxon>Sordariomycetes</taxon>
        <taxon>Hypocreomycetidae</taxon>
        <taxon>Hypocreales</taxon>
        <taxon>Nectriaceae</taxon>
        <taxon>Fusarium</taxon>
        <taxon>Fusarium oxysporum species complex</taxon>
    </lineage>
</organism>
<gene>
    <name evidence="2" type="ORF">AU210_014521</name>
</gene>
<dbReference type="Proteomes" id="UP000219602">
    <property type="component" value="Chromosome 12"/>
</dbReference>
<evidence type="ECO:0000256" key="1">
    <source>
        <dbReference type="SAM" id="MobiDB-lite"/>
    </source>
</evidence>
<accession>A0A2H3GFE5</accession>
<dbReference type="EMBL" id="MABQ02000010">
    <property type="protein sequence ID" value="PCD25414.1"/>
    <property type="molecule type" value="Genomic_DNA"/>
</dbReference>
<protein>
    <submittedName>
        <fullName evidence="2">Uncharacterized protein</fullName>
    </submittedName>
</protein>
<reference evidence="2 3" key="1">
    <citation type="journal article" date="2016" name="Environ. Microbiol.">
        <title>Effector profiles distinguish formae speciales of Fusarium oxysporum.</title>
        <authorList>
            <person name="van Dam P."/>
            <person name="Fokkens L."/>
            <person name="Schmidt S.M."/>
            <person name="Linmans J.H."/>
            <person name="Kistler H.C."/>
            <person name="Ma L.J."/>
            <person name="Rep M."/>
        </authorList>
    </citation>
    <scope>NUCLEOTIDE SEQUENCE [LARGE SCALE GENOMIC DNA]</scope>
    <source>
        <strain evidence="2 3">Forc016</strain>
    </source>
</reference>
<evidence type="ECO:0000313" key="2">
    <source>
        <dbReference type="EMBL" id="PCD25414.1"/>
    </source>
</evidence>
<proteinExistence type="predicted"/>
<feature type="region of interest" description="Disordered" evidence="1">
    <location>
        <begin position="92"/>
        <end position="130"/>
    </location>
</feature>
<comment type="caution">
    <text evidence="2">The sequence shown here is derived from an EMBL/GenBank/DDBJ whole genome shotgun (WGS) entry which is preliminary data.</text>
</comment>
<feature type="compositionally biased region" description="Basic and acidic residues" evidence="1">
    <location>
        <begin position="97"/>
        <end position="115"/>
    </location>
</feature>
<reference evidence="2 3" key="2">
    <citation type="journal article" date="2017" name="Sci. Rep.">
        <title>A mobile pathogenicity chromosome in Fusarium oxysporum for infection of multiple cucurbit species.</title>
        <authorList>
            <person name="van Dam P."/>
            <person name="Fokkens L."/>
            <person name="Ayukawa Y."/>
            <person name="van der Gragt M."/>
            <person name="Ter Horst A."/>
            <person name="Brankovics B."/>
            <person name="Houterman P.M."/>
            <person name="Arie T."/>
            <person name="Rep M."/>
        </authorList>
    </citation>
    <scope>NUCLEOTIDE SEQUENCE [LARGE SCALE GENOMIC DNA]</scope>
    <source>
        <strain evidence="2 3">Forc016</strain>
    </source>
</reference>